<sequence length="106" mass="11600">MSYLEKIWCAGEEDVGPGSYDVKDNGVIKPAKSFGLKINRPAHTDGPGPAQKSMRDSSPGEPCRKCECGRAATVKSRHTPNKYSGFRNLNRVEKPPRDFPTVPLLG</sequence>
<dbReference type="AlphaFoldDB" id="A0AAV4HXZ8"/>
<gene>
    <name evidence="2" type="ORF">ElyMa_002868000</name>
</gene>
<evidence type="ECO:0000313" key="2">
    <source>
        <dbReference type="EMBL" id="GFS02570.1"/>
    </source>
</evidence>
<keyword evidence="3" id="KW-1185">Reference proteome</keyword>
<reference evidence="2 3" key="1">
    <citation type="journal article" date="2021" name="Elife">
        <title>Chloroplast acquisition without the gene transfer in kleptoplastic sea slugs, Plakobranchus ocellatus.</title>
        <authorList>
            <person name="Maeda T."/>
            <person name="Takahashi S."/>
            <person name="Yoshida T."/>
            <person name="Shimamura S."/>
            <person name="Takaki Y."/>
            <person name="Nagai Y."/>
            <person name="Toyoda A."/>
            <person name="Suzuki Y."/>
            <person name="Arimoto A."/>
            <person name="Ishii H."/>
            <person name="Satoh N."/>
            <person name="Nishiyama T."/>
            <person name="Hasebe M."/>
            <person name="Maruyama T."/>
            <person name="Minagawa J."/>
            <person name="Obokata J."/>
            <person name="Shigenobu S."/>
        </authorList>
    </citation>
    <scope>NUCLEOTIDE SEQUENCE [LARGE SCALE GENOMIC DNA]</scope>
</reference>
<accession>A0AAV4HXZ8</accession>
<comment type="caution">
    <text evidence="2">The sequence shown here is derived from an EMBL/GenBank/DDBJ whole genome shotgun (WGS) entry which is preliminary data.</text>
</comment>
<proteinExistence type="predicted"/>
<evidence type="ECO:0000256" key="1">
    <source>
        <dbReference type="SAM" id="MobiDB-lite"/>
    </source>
</evidence>
<feature type="region of interest" description="Disordered" evidence="1">
    <location>
        <begin position="37"/>
        <end position="62"/>
    </location>
</feature>
<dbReference type="EMBL" id="BMAT01005921">
    <property type="protein sequence ID" value="GFS02570.1"/>
    <property type="molecule type" value="Genomic_DNA"/>
</dbReference>
<name>A0AAV4HXZ8_9GAST</name>
<organism evidence="2 3">
    <name type="scientific">Elysia marginata</name>
    <dbReference type="NCBI Taxonomy" id="1093978"/>
    <lineage>
        <taxon>Eukaryota</taxon>
        <taxon>Metazoa</taxon>
        <taxon>Spiralia</taxon>
        <taxon>Lophotrochozoa</taxon>
        <taxon>Mollusca</taxon>
        <taxon>Gastropoda</taxon>
        <taxon>Heterobranchia</taxon>
        <taxon>Euthyneura</taxon>
        <taxon>Panpulmonata</taxon>
        <taxon>Sacoglossa</taxon>
        <taxon>Placobranchoidea</taxon>
        <taxon>Plakobranchidae</taxon>
        <taxon>Elysia</taxon>
    </lineage>
</organism>
<protein>
    <submittedName>
        <fullName evidence="2">Uncharacterized protein</fullName>
    </submittedName>
</protein>
<feature type="region of interest" description="Disordered" evidence="1">
    <location>
        <begin position="79"/>
        <end position="106"/>
    </location>
</feature>
<evidence type="ECO:0000313" key="3">
    <source>
        <dbReference type="Proteomes" id="UP000762676"/>
    </source>
</evidence>
<dbReference type="Proteomes" id="UP000762676">
    <property type="component" value="Unassembled WGS sequence"/>
</dbReference>